<reference evidence="7" key="2">
    <citation type="submission" date="2021-04" db="EMBL/GenBank/DDBJ databases">
        <authorList>
            <person name="Gilroy R."/>
        </authorList>
    </citation>
    <scope>NUCLEOTIDE SEQUENCE</scope>
    <source>
        <strain evidence="7">CHK179-7159</strain>
    </source>
</reference>
<feature type="transmembrane region" description="Helical" evidence="6">
    <location>
        <begin position="244"/>
        <end position="269"/>
    </location>
</feature>
<feature type="transmembrane region" description="Helical" evidence="6">
    <location>
        <begin position="63"/>
        <end position="83"/>
    </location>
</feature>
<evidence type="ECO:0000256" key="5">
    <source>
        <dbReference type="ARBA" id="ARBA00023136"/>
    </source>
</evidence>
<dbReference type="Proteomes" id="UP000886858">
    <property type="component" value="Unassembled WGS sequence"/>
</dbReference>
<organism evidence="7 8">
    <name type="scientific">Candidatus Eisenbergiella merdipullorum</name>
    <dbReference type="NCBI Taxonomy" id="2838553"/>
    <lineage>
        <taxon>Bacteria</taxon>
        <taxon>Bacillati</taxon>
        <taxon>Bacillota</taxon>
        <taxon>Clostridia</taxon>
        <taxon>Lachnospirales</taxon>
        <taxon>Lachnospiraceae</taxon>
        <taxon>Eisenbergiella</taxon>
    </lineage>
</organism>
<dbReference type="GO" id="GO:0005886">
    <property type="term" value="C:plasma membrane"/>
    <property type="evidence" value="ECO:0007669"/>
    <property type="project" value="UniProtKB-SubCell"/>
</dbReference>
<keyword evidence="3 6" id="KW-0812">Transmembrane</keyword>
<evidence type="ECO:0000313" key="7">
    <source>
        <dbReference type="EMBL" id="HJA92860.1"/>
    </source>
</evidence>
<dbReference type="CDD" id="cd06574">
    <property type="entry name" value="TM_PBP1_branched-chain-AA_like"/>
    <property type="match status" value="1"/>
</dbReference>
<evidence type="ECO:0000313" key="8">
    <source>
        <dbReference type="Proteomes" id="UP000886858"/>
    </source>
</evidence>
<evidence type="ECO:0000256" key="2">
    <source>
        <dbReference type="ARBA" id="ARBA00022475"/>
    </source>
</evidence>
<evidence type="ECO:0000256" key="1">
    <source>
        <dbReference type="ARBA" id="ARBA00004651"/>
    </source>
</evidence>
<evidence type="ECO:0000256" key="3">
    <source>
        <dbReference type="ARBA" id="ARBA00022692"/>
    </source>
</evidence>
<feature type="transmembrane region" description="Helical" evidence="6">
    <location>
        <begin position="219"/>
        <end position="237"/>
    </location>
</feature>
<gene>
    <name evidence="7" type="ORF">H9717_07050</name>
</gene>
<dbReference type="EMBL" id="DWYY01000073">
    <property type="protein sequence ID" value="HJA92860.1"/>
    <property type="molecule type" value="Genomic_DNA"/>
</dbReference>
<dbReference type="PANTHER" id="PTHR32196">
    <property type="entry name" value="ABC TRANSPORTER PERMEASE PROTEIN YPHD-RELATED-RELATED"/>
    <property type="match status" value="1"/>
</dbReference>
<dbReference type="InterPro" id="IPR001851">
    <property type="entry name" value="ABC_transp_permease"/>
</dbReference>
<keyword evidence="5 6" id="KW-0472">Membrane</keyword>
<protein>
    <submittedName>
        <fullName evidence="7">ABC transporter permease</fullName>
    </submittedName>
</protein>
<dbReference type="GO" id="GO:0022857">
    <property type="term" value="F:transmembrane transporter activity"/>
    <property type="evidence" value="ECO:0007669"/>
    <property type="project" value="InterPro"/>
</dbReference>
<reference evidence="7" key="1">
    <citation type="journal article" date="2021" name="PeerJ">
        <title>Extensive microbial diversity within the chicken gut microbiome revealed by metagenomics and culture.</title>
        <authorList>
            <person name="Gilroy R."/>
            <person name="Ravi A."/>
            <person name="Getino M."/>
            <person name="Pursley I."/>
            <person name="Horton D.L."/>
            <person name="Alikhan N.F."/>
            <person name="Baker D."/>
            <person name="Gharbi K."/>
            <person name="Hall N."/>
            <person name="Watson M."/>
            <person name="Adriaenssens E.M."/>
            <person name="Foster-Nyarko E."/>
            <person name="Jarju S."/>
            <person name="Secka A."/>
            <person name="Antonio M."/>
            <person name="Oren A."/>
            <person name="Chaudhuri R.R."/>
            <person name="La Ragione R."/>
            <person name="Hildebrand F."/>
            <person name="Pallen M.J."/>
        </authorList>
    </citation>
    <scope>NUCLEOTIDE SEQUENCE</scope>
    <source>
        <strain evidence="7">CHK179-7159</strain>
    </source>
</reference>
<evidence type="ECO:0000256" key="4">
    <source>
        <dbReference type="ARBA" id="ARBA00022989"/>
    </source>
</evidence>
<feature type="transmembrane region" description="Helical" evidence="6">
    <location>
        <begin position="6"/>
        <end position="29"/>
    </location>
</feature>
<dbReference type="PANTHER" id="PTHR32196:SF69">
    <property type="entry name" value="BRANCHED-CHAIN AMINO ACID TRANSPORT SYSTEM, PERMEASE PROTEIN"/>
    <property type="match status" value="1"/>
</dbReference>
<keyword evidence="2" id="KW-1003">Cell membrane</keyword>
<evidence type="ECO:0000256" key="6">
    <source>
        <dbReference type="SAM" id="Phobius"/>
    </source>
</evidence>
<keyword evidence="4 6" id="KW-1133">Transmembrane helix</keyword>
<dbReference type="Pfam" id="PF02653">
    <property type="entry name" value="BPD_transp_2"/>
    <property type="match status" value="1"/>
</dbReference>
<dbReference type="AlphaFoldDB" id="A0A9D2I5S5"/>
<comment type="caution">
    <text evidence="7">The sequence shown here is derived from an EMBL/GenBank/DDBJ whole genome shotgun (WGS) entry which is preliminary data.</text>
</comment>
<sequence length="312" mass="32842">MNIMALFNALPGACAQGLVWGIMAIGVYITYKILDLADLSVDGSMCTGGAVCVMMMLSGHSVAISLLAAFLAGIAAGLVTGILHTAMGIPAILAGILTQLGLYSINLRIMGGRANQALSATQYDLLISLRNVKGVPFYENTLLICLILIVVLIAVLYWFFGTALGCSIRATGSNPNMSRAQGINTDFCKLLGLMLSNGIVAFSGGLLSQYQGFADVNMGRGAIVIGLAAVIIGEVIFRRVRGNFAFTLATVGFGAIIYYLVLQVVLWLGLNANDLKLLSALVVAVFLAIPHLKEKHFSKPVKTAKKGGEPNA</sequence>
<comment type="subcellular location">
    <subcellularLocation>
        <location evidence="1">Cell membrane</location>
        <topology evidence="1">Multi-pass membrane protein</topology>
    </subcellularLocation>
</comment>
<feature type="transmembrane region" description="Helical" evidence="6">
    <location>
        <begin position="90"/>
        <end position="109"/>
    </location>
</feature>
<name>A0A9D2I5S5_9FIRM</name>
<feature type="transmembrane region" description="Helical" evidence="6">
    <location>
        <begin position="141"/>
        <end position="166"/>
    </location>
</feature>
<accession>A0A9D2I5S5</accession>
<feature type="transmembrane region" description="Helical" evidence="6">
    <location>
        <begin position="187"/>
        <end position="207"/>
    </location>
</feature>
<proteinExistence type="predicted"/>